<comment type="caution">
    <text evidence="4">The sequence shown here is derived from an EMBL/GenBank/DDBJ whole genome shotgun (WGS) entry which is preliminary data.</text>
</comment>
<evidence type="ECO:0000256" key="1">
    <source>
        <dbReference type="PROSITE-ProRule" id="PRU00076"/>
    </source>
</evidence>
<accession>A0A2B4RQV2</accession>
<dbReference type="Proteomes" id="UP000225706">
    <property type="component" value="Unassembled WGS sequence"/>
</dbReference>
<proteinExistence type="predicted"/>
<keyword evidence="1" id="KW-1015">Disulfide bond</keyword>
<feature type="disulfide bond" evidence="1">
    <location>
        <begin position="158"/>
        <end position="175"/>
    </location>
</feature>
<dbReference type="Gene3D" id="2.10.25.10">
    <property type="entry name" value="Laminin"/>
    <property type="match status" value="1"/>
</dbReference>
<dbReference type="EMBL" id="LSMT01000397">
    <property type="protein sequence ID" value="PFX18698.1"/>
    <property type="molecule type" value="Genomic_DNA"/>
</dbReference>
<feature type="region of interest" description="Disordered" evidence="2">
    <location>
        <begin position="235"/>
        <end position="255"/>
    </location>
</feature>
<comment type="caution">
    <text evidence="1">Lacks conserved residue(s) required for the propagation of feature annotation.</text>
</comment>
<evidence type="ECO:0000256" key="2">
    <source>
        <dbReference type="SAM" id="MobiDB-lite"/>
    </source>
</evidence>
<dbReference type="SUPFAM" id="SSF57196">
    <property type="entry name" value="EGF/Laminin"/>
    <property type="match status" value="1"/>
</dbReference>
<feature type="disulfide bond" evidence="1">
    <location>
        <begin position="177"/>
        <end position="186"/>
    </location>
</feature>
<dbReference type="Pfam" id="PF00024">
    <property type="entry name" value="PAN_1"/>
    <property type="match status" value="1"/>
</dbReference>
<dbReference type="SMART" id="SM00181">
    <property type="entry name" value="EGF"/>
    <property type="match status" value="1"/>
</dbReference>
<feature type="region of interest" description="Disordered" evidence="2">
    <location>
        <begin position="419"/>
        <end position="443"/>
    </location>
</feature>
<keyword evidence="1" id="KW-0245">EGF-like domain</keyword>
<dbReference type="PROSITE" id="PS00022">
    <property type="entry name" value="EGF_1"/>
    <property type="match status" value="1"/>
</dbReference>
<dbReference type="InterPro" id="IPR003609">
    <property type="entry name" value="Pan_app"/>
</dbReference>
<sequence length="548" mass="61057">MQRFQTPGITFQGNLSEHNKAATNRYPVSLEANQFVKDFTLTLSYSKPKTVLELVLSFANQIGEECRSIVFKEPIQDKVMKGHLIRLEEVPHQGSCNVLCYMEPNCVSINVGPSQAKGGNYICELNSASDESPGSSYLQSKEDYSHLSIENPCSSSPCFNNGTCRAGYTDKGFRCKCPLGFTGAYCEKACSLDFEDGIGGWEMTGGAFIYQPTFADNPAARGRESANLQGDWWIGGAEKRPSENDTAGVQHSDGPDVPQGTLTSPCFRKMQGDMIRLVIFASILDCASANGQCRTEINIQGMRLEGFVFSRMSASAPHICDVRCEREIAWQSFNYNRKEKICELNNRTKEARSGRLRLDPAWFYIKRLNERACNFDFEDGIGGWETTGTAFIYQPTFGDNPIARGRESAKLQGDWWVGGAENRPRKSSPPGGQHPDGSDPPRGTLTSPCFRIVGKHISFLIGGGCNVSVIRVELIVNNQTVRKETGNCEETMYRKSWDVEEYIGQIARVRLLDETACCWGHINFDDLKGDIICPHDLDKEKYEEVERA</sequence>
<dbReference type="InterPro" id="IPR000742">
    <property type="entry name" value="EGF"/>
</dbReference>
<evidence type="ECO:0000259" key="3">
    <source>
        <dbReference type="PROSITE" id="PS50026"/>
    </source>
</evidence>
<gene>
    <name evidence="4" type="ORF">AWC38_SpisGene16926</name>
</gene>
<protein>
    <recommendedName>
        <fullName evidence="3">EGF-like domain-containing protein</fullName>
    </recommendedName>
</protein>
<evidence type="ECO:0000313" key="4">
    <source>
        <dbReference type="EMBL" id="PFX18698.1"/>
    </source>
</evidence>
<dbReference type="CDD" id="cd00054">
    <property type="entry name" value="EGF_CA"/>
    <property type="match status" value="1"/>
</dbReference>
<dbReference type="STRING" id="50429.A0A2B4RQV2"/>
<dbReference type="Pfam" id="PF00008">
    <property type="entry name" value="EGF"/>
    <property type="match status" value="1"/>
</dbReference>
<feature type="domain" description="EGF-like" evidence="3">
    <location>
        <begin position="149"/>
        <end position="187"/>
    </location>
</feature>
<keyword evidence="5" id="KW-1185">Reference proteome</keyword>
<dbReference type="OrthoDB" id="5969008at2759"/>
<evidence type="ECO:0000313" key="5">
    <source>
        <dbReference type="Proteomes" id="UP000225706"/>
    </source>
</evidence>
<name>A0A2B4RQV2_STYPI</name>
<organism evidence="4 5">
    <name type="scientific">Stylophora pistillata</name>
    <name type="common">Smooth cauliflower coral</name>
    <dbReference type="NCBI Taxonomy" id="50429"/>
    <lineage>
        <taxon>Eukaryota</taxon>
        <taxon>Metazoa</taxon>
        <taxon>Cnidaria</taxon>
        <taxon>Anthozoa</taxon>
        <taxon>Hexacorallia</taxon>
        <taxon>Scleractinia</taxon>
        <taxon>Astrocoeniina</taxon>
        <taxon>Pocilloporidae</taxon>
        <taxon>Stylophora</taxon>
    </lineage>
</organism>
<dbReference type="PROSITE" id="PS50026">
    <property type="entry name" value="EGF_3"/>
    <property type="match status" value="1"/>
</dbReference>
<reference evidence="5" key="1">
    <citation type="journal article" date="2017" name="bioRxiv">
        <title>Comparative analysis of the genomes of Stylophora pistillata and Acropora digitifera provides evidence for extensive differences between species of corals.</title>
        <authorList>
            <person name="Voolstra C.R."/>
            <person name="Li Y."/>
            <person name="Liew Y.J."/>
            <person name="Baumgarten S."/>
            <person name="Zoccola D."/>
            <person name="Flot J.-F."/>
            <person name="Tambutte S."/>
            <person name="Allemand D."/>
            <person name="Aranda M."/>
        </authorList>
    </citation>
    <scope>NUCLEOTIDE SEQUENCE [LARGE SCALE GENOMIC DNA]</scope>
</reference>
<dbReference type="AlphaFoldDB" id="A0A2B4RQV2"/>